<sequence length="54" mass="6229">MDWLFEECCRLCKSKIFPCNFSGLNMALTFPYSTTKNRTETDRIDNSGVVCDKV</sequence>
<dbReference type="EMBL" id="KQ419213">
    <property type="protein sequence ID" value="KOF84253.1"/>
    <property type="molecule type" value="Genomic_DNA"/>
</dbReference>
<protein>
    <submittedName>
        <fullName evidence="1">Uncharacterized protein</fullName>
    </submittedName>
</protein>
<dbReference type="AlphaFoldDB" id="A0A0L8H4Q0"/>
<evidence type="ECO:0000313" key="1">
    <source>
        <dbReference type="EMBL" id="KOF84253.1"/>
    </source>
</evidence>
<organism evidence="1">
    <name type="scientific">Octopus bimaculoides</name>
    <name type="common">California two-spotted octopus</name>
    <dbReference type="NCBI Taxonomy" id="37653"/>
    <lineage>
        <taxon>Eukaryota</taxon>
        <taxon>Metazoa</taxon>
        <taxon>Spiralia</taxon>
        <taxon>Lophotrochozoa</taxon>
        <taxon>Mollusca</taxon>
        <taxon>Cephalopoda</taxon>
        <taxon>Coleoidea</taxon>
        <taxon>Octopodiformes</taxon>
        <taxon>Octopoda</taxon>
        <taxon>Incirrata</taxon>
        <taxon>Octopodidae</taxon>
        <taxon>Octopus</taxon>
    </lineage>
</organism>
<accession>A0A0L8H4Q0</accession>
<name>A0A0L8H4Q0_OCTBM</name>
<proteinExistence type="predicted"/>
<reference evidence="1" key="1">
    <citation type="submission" date="2015-07" db="EMBL/GenBank/DDBJ databases">
        <title>MeaNS - Measles Nucleotide Surveillance Program.</title>
        <authorList>
            <person name="Tran T."/>
            <person name="Druce J."/>
        </authorList>
    </citation>
    <scope>NUCLEOTIDE SEQUENCE</scope>
    <source>
        <strain evidence="1">UCB-OBI-ISO-001</strain>
        <tissue evidence="1">Gonad</tissue>
    </source>
</reference>
<gene>
    <name evidence="1" type="ORF">OCBIM_22022387mg</name>
</gene>